<reference evidence="2 3" key="1">
    <citation type="submission" date="2021-01" db="EMBL/GenBank/DDBJ databases">
        <title>Sequencing the genomes of 1000 actinobacteria strains.</title>
        <authorList>
            <person name="Klenk H.-P."/>
        </authorList>
    </citation>
    <scope>NUCLEOTIDE SEQUENCE [LARGE SCALE GENOMIC DNA]</scope>
    <source>
        <strain evidence="2 3">DSM 18662</strain>
    </source>
</reference>
<protein>
    <submittedName>
        <fullName evidence="2">Uncharacterized protein</fullName>
    </submittedName>
</protein>
<sequence>MTDHQARDARVLHTSAPDEAPDEKDPVEIEERQPICKGPAEGVTGDVWATQFARSEPGIDAECRSDRHALRDESTVEPRVAGV</sequence>
<accession>A0ABS2RP19</accession>
<keyword evidence="3" id="KW-1185">Reference proteome</keyword>
<proteinExistence type="predicted"/>
<gene>
    <name evidence="2" type="ORF">JOE57_002842</name>
</gene>
<dbReference type="RefSeq" id="WP_204918975.1">
    <property type="nucleotide sequence ID" value="NZ_BAAAQP010000003.1"/>
</dbReference>
<feature type="region of interest" description="Disordered" evidence="1">
    <location>
        <begin position="1"/>
        <end position="29"/>
    </location>
</feature>
<dbReference type="EMBL" id="JAFBCF010000001">
    <property type="protein sequence ID" value="MBM7799921.1"/>
    <property type="molecule type" value="Genomic_DNA"/>
</dbReference>
<evidence type="ECO:0000313" key="3">
    <source>
        <dbReference type="Proteomes" id="UP000704762"/>
    </source>
</evidence>
<evidence type="ECO:0000256" key="1">
    <source>
        <dbReference type="SAM" id="MobiDB-lite"/>
    </source>
</evidence>
<comment type="caution">
    <text evidence="2">The sequence shown here is derived from an EMBL/GenBank/DDBJ whole genome shotgun (WGS) entry which is preliminary data.</text>
</comment>
<dbReference type="Proteomes" id="UP000704762">
    <property type="component" value="Unassembled WGS sequence"/>
</dbReference>
<name>A0ABS2RP19_9ACTN</name>
<feature type="compositionally biased region" description="Basic and acidic residues" evidence="1">
    <location>
        <begin position="1"/>
        <end position="11"/>
    </location>
</feature>
<evidence type="ECO:0000313" key="2">
    <source>
        <dbReference type="EMBL" id="MBM7799921.1"/>
    </source>
</evidence>
<organism evidence="2 3">
    <name type="scientific">Microlunatus panaciterrae</name>
    <dbReference type="NCBI Taxonomy" id="400768"/>
    <lineage>
        <taxon>Bacteria</taxon>
        <taxon>Bacillati</taxon>
        <taxon>Actinomycetota</taxon>
        <taxon>Actinomycetes</taxon>
        <taxon>Propionibacteriales</taxon>
        <taxon>Propionibacteriaceae</taxon>
        <taxon>Microlunatus</taxon>
    </lineage>
</organism>